<feature type="transmembrane region" description="Helical" evidence="14">
    <location>
        <begin position="463"/>
        <end position="487"/>
    </location>
</feature>
<dbReference type="GO" id="GO:0005886">
    <property type="term" value="C:plasma membrane"/>
    <property type="evidence" value="ECO:0007669"/>
    <property type="project" value="UniProtKB-SubCell"/>
</dbReference>
<feature type="transmembrane region" description="Helical" evidence="14">
    <location>
        <begin position="434"/>
        <end position="451"/>
    </location>
</feature>
<evidence type="ECO:0000256" key="9">
    <source>
        <dbReference type="ARBA" id="ARBA00022989"/>
    </source>
</evidence>
<keyword evidence="8" id="KW-0106">Calcium</keyword>
<keyword evidence="11" id="KW-1015">Disulfide bond</keyword>
<dbReference type="PRINTS" id="PR00249">
    <property type="entry name" value="GPCRSECRETIN"/>
</dbReference>
<feature type="transmembrane region" description="Helical" evidence="14">
    <location>
        <begin position="547"/>
        <end position="571"/>
    </location>
</feature>
<dbReference type="PANTHER" id="PTHR12011">
    <property type="entry name" value="ADHESION G-PROTEIN COUPLED RECEPTOR"/>
    <property type="match status" value="1"/>
</dbReference>
<feature type="transmembrane region" description="Helical" evidence="14">
    <location>
        <begin position="591"/>
        <end position="613"/>
    </location>
</feature>
<dbReference type="PROSITE" id="PS50261">
    <property type="entry name" value="G_PROTEIN_RECEP_F2_4"/>
    <property type="match status" value="1"/>
</dbReference>
<evidence type="ECO:0008006" key="19">
    <source>
        <dbReference type="Google" id="ProtNLM"/>
    </source>
</evidence>
<feature type="domain" description="G-protein coupled receptors family 2 profile 2" evidence="16">
    <location>
        <begin position="397"/>
        <end position="643"/>
    </location>
</feature>
<proteinExistence type="inferred from homology"/>
<dbReference type="InterPro" id="IPR001740">
    <property type="entry name" value="GPCR_2_EMR1-like_rcpt"/>
</dbReference>
<dbReference type="PANTHER" id="PTHR12011:SF433">
    <property type="entry name" value="ADHESION G PROTEIN-COUPLED RECEPTOR E1-LIKE-RELATED"/>
    <property type="match status" value="1"/>
</dbReference>
<evidence type="ECO:0000259" key="15">
    <source>
        <dbReference type="PROSITE" id="PS50221"/>
    </source>
</evidence>
<evidence type="ECO:0000256" key="2">
    <source>
        <dbReference type="ARBA" id="ARBA00007343"/>
    </source>
</evidence>
<evidence type="ECO:0000313" key="18">
    <source>
        <dbReference type="Proteomes" id="UP001142489"/>
    </source>
</evidence>
<evidence type="ECO:0000256" key="6">
    <source>
        <dbReference type="ARBA" id="ARBA00022729"/>
    </source>
</evidence>
<keyword evidence="5 14" id="KW-0812">Transmembrane</keyword>
<evidence type="ECO:0000256" key="10">
    <source>
        <dbReference type="ARBA" id="ARBA00023136"/>
    </source>
</evidence>
<comment type="similarity">
    <text evidence="2">Belongs to the G-protein coupled receptor 2 family. Adhesion G-protein coupled receptor (ADGR) subfamily.</text>
</comment>
<dbReference type="Gene3D" id="2.60.220.50">
    <property type="match status" value="1"/>
</dbReference>
<evidence type="ECO:0000259" key="16">
    <source>
        <dbReference type="PROSITE" id="PS50261"/>
    </source>
</evidence>
<dbReference type="InterPro" id="IPR000203">
    <property type="entry name" value="GPS"/>
</dbReference>
<evidence type="ECO:0000313" key="17">
    <source>
        <dbReference type="EMBL" id="KAJ7332869.1"/>
    </source>
</evidence>
<organism evidence="17 18">
    <name type="scientific">Phrynocephalus forsythii</name>
    <dbReference type="NCBI Taxonomy" id="171643"/>
    <lineage>
        <taxon>Eukaryota</taxon>
        <taxon>Metazoa</taxon>
        <taxon>Chordata</taxon>
        <taxon>Craniata</taxon>
        <taxon>Vertebrata</taxon>
        <taxon>Euteleostomi</taxon>
        <taxon>Lepidosauria</taxon>
        <taxon>Squamata</taxon>
        <taxon>Bifurcata</taxon>
        <taxon>Unidentata</taxon>
        <taxon>Episquamata</taxon>
        <taxon>Toxicofera</taxon>
        <taxon>Iguania</taxon>
        <taxon>Acrodonta</taxon>
        <taxon>Agamidae</taxon>
        <taxon>Agaminae</taxon>
        <taxon>Phrynocephalus</taxon>
    </lineage>
</organism>
<evidence type="ECO:0000256" key="14">
    <source>
        <dbReference type="SAM" id="Phobius"/>
    </source>
</evidence>
<dbReference type="FunFam" id="1.20.1070.10:FF:000054">
    <property type="entry name" value="Adhesion G protein-coupled receptor E3"/>
    <property type="match status" value="1"/>
</dbReference>
<comment type="subcellular location">
    <subcellularLocation>
        <location evidence="1">Cell membrane</location>
        <topology evidence="1">Multi-pass membrane protein</topology>
    </subcellularLocation>
</comment>
<evidence type="ECO:0000256" key="11">
    <source>
        <dbReference type="ARBA" id="ARBA00023157"/>
    </source>
</evidence>
<dbReference type="InterPro" id="IPR057244">
    <property type="entry name" value="GAIN_B"/>
</dbReference>
<keyword evidence="18" id="KW-1185">Reference proteome</keyword>
<dbReference type="AlphaFoldDB" id="A0A9Q0XXV8"/>
<evidence type="ECO:0000256" key="5">
    <source>
        <dbReference type="ARBA" id="ARBA00022692"/>
    </source>
</evidence>
<gene>
    <name evidence="17" type="ORF">JRQ81_015049</name>
</gene>
<evidence type="ECO:0000256" key="13">
    <source>
        <dbReference type="SAM" id="MobiDB-lite"/>
    </source>
</evidence>
<dbReference type="Proteomes" id="UP001142489">
    <property type="component" value="Unassembled WGS sequence"/>
</dbReference>
<keyword evidence="3" id="KW-1003">Cell membrane</keyword>
<dbReference type="InterPro" id="IPR046338">
    <property type="entry name" value="GAIN_dom_sf"/>
</dbReference>
<dbReference type="OrthoDB" id="1100386at2759"/>
<feature type="transmembrane region" description="Helical" evidence="14">
    <location>
        <begin position="399"/>
        <end position="422"/>
    </location>
</feature>
<dbReference type="PROSITE" id="PS50221">
    <property type="entry name" value="GAIN_B"/>
    <property type="match status" value="1"/>
</dbReference>
<comment type="caution">
    <text evidence="17">The sequence shown here is derived from an EMBL/GenBank/DDBJ whole genome shotgun (WGS) entry which is preliminary data.</text>
</comment>
<feature type="transmembrane region" description="Helical" evidence="14">
    <location>
        <begin position="508"/>
        <end position="527"/>
    </location>
</feature>
<reference evidence="17" key="1">
    <citation type="journal article" date="2023" name="DNA Res.">
        <title>Chromosome-level genome assembly of Phrynocephalus forsythii using third-generation DNA sequencing and Hi-C analysis.</title>
        <authorList>
            <person name="Qi Y."/>
            <person name="Zhao W."/>
            <person name="Zhao Y."/>
            <person name="Niu C."/>
            <person name="Cao S."/>
            <person name="Zhang Y."/>
        </authorList>
    </citation>
    <scope>NUCLEOTIDE SEQUENCE</scope>
    <source>
        <tissue evidence="17">Muscle</tissue>
    </source>
</reference>
<accession>A0A9Q0XXV8</accession>
<evidence type="ECO:0000256" key="12">
    <source>
        <dbReference type="ARBA" id="ARBA00023180"/>
    </source>
</evidence>
<dbReference type="SUPFAM" id="SSF81321">
    <property type="entry name" value="Family A G protein-coupled receptor-like"/>
    <property type="match status" value="1"/>
</dbReference>
<dbReference type="GO" id="GO:0007166">
    <property type="term" value="P:cell surface receptor signaling pathway"/>
    <property type="evidence" value="ECO:0007669"/>
    <property type="project" value="InterPro"/>
</dbReference>
<keyword evidence="12" id="KW-0325">Glycoprotein</keyword>
<dbReference type="PRINTS" id="PR01128">
    <property type="entry name" value="EMR1HORMONER"/>
</dbReference>
<sequence length="698" mass="77501">MNHHYKVTYAIAQCKQTMRTTMRINTLSFLVLGILKSCLPALSISTRGRSDVKTYCLPVLPPSAGFWNDELLEIIHGSGDADRNCGSNAISYSPTICICKEGYGLVSVDVTTKGTKCNCGKISHGCPSLEGNDNQTTCLKSDDIRKNSTLYMAVKTALTSSCERNSSTTCLENTTASFAKLVFNNILQNITVKEDLVSNVTSTLEILGSSAGRKALEFPEKQPETATTPLLTIQTNVISEEIISQNEIFKLEVKGDQMAIYPSAVVDGKNRGPVGVAFISFSGLESLQGGSLLQDWISNETVENIHVNSRVISASTTNMMRDISSPVNLTFQHLKDTVPQQKFVCVHWDSSNKEQPWSFEGCQQLYSNKTHSQFSFQSLPNFAVLMATTPKQGDVILSMISYVGLIISLICLLLSIVTFILCRSLQHHSTFIHLQLSLCLFFADLLFLIGIDKTYKKILCSIIAGMLEYLFLACFVWMFLEAVNLYLTVRNLKVVHYNGTSKCTKVSMYLCGYGIPAVIVAISAAIVPGGYGTHMNCWLSHEAGFVWSFMGPVCVIIVINFVFFCLILMNLHKNLASLNSEVTTIRNTRSLLFKAIAHVFILGVTWFLGLFQFGPQADVMAYLFTITNSLQGIFIFLVHCLLNQKVRETYRRWICCNKDIKLPVTEMTLSSVPISTPKESEQSTVQQRKVEWGDQQSS</sequence>
<keyword evidence="7" id="KW-0677">Repeat</keyword>
<dbReference type="Pfam" id="PF01825">
    <property type="entry name" value="GPS"/>
    <property type="match status" value="1"/>
</dbReference>
<evidence type="ECO:0000256" key="3">
    <source>
        <dbReference type="ARBA" id="ARBA00022475"/>
    </source>
</evidence>
<feature type="region of interest" description="Disordered" evidence="13">
    <location>
        <begin position="673"/>
        <end position="698"/>
    </location>
</feature>
<dbReference type="GO" id="GO:0007189">
    <property type="term" value="P:adenylate cyclase-activating G protein-coupled receptor signaling pathway"/>
    <property type="evidence" value="ECO:0007669"/>
    <property type="project" value="TreeGrafter"/>
</dbReference>
<keyword evidence="9 14" id="KW-1133">Transmembrane helix</keyword>
<keyword evidence="4" id="KW-0245">EGF-like domain</keyword>
<protein>
    <recommendedName>
        <fullName evidence="19">Adhesion G protein-coupled receptor E3-like</fullName>
    </recommendedName>
</protein>
<dbReference type="InterPro" id="IPR017981">
    <property type="entry name" value="GPCR_2-like_7TM"/>
</dbReference>
<dbReference type="InterPro" id="IPR000832">
    <property type="entry name" value="GPCR_2_secretin-like"/>
</dbReference>
<feature type="domain" description="GAIN-B" evidence="15">
    <location>
        <begin position="229"/>
        <end position="392"/>
    </location>
</feature>
<dbReference type="Pfam" id="PF00002">
    <property type="entry name" value="7tm_2"/>
    <property type="match status" value="1"/>
</dbReference>
<name>A0A9Q0XXV8_9SAUR</name>
<dbReference type="Gene3D" id="1.20.1070.10">
    <property type="entry name" value="Rhodopsin 7-helix transmembrane proteins"/>
    <property type="match status" value="1"/>
</dbReference>
<evidence type="ECO:0000256" key="8">
    <source>
        <dbReference type="ARBA" id="ARBA00022837"/>
    </source>
</evidence>
<evidence type="ECO:0000256" key="1">
    <source>
        <dbReference type="ARBA" id="ARBA00004651"/>
    </source>
</evidence>
<dbReference type="EMBL" id="JAPFRF010000005">
    <property type="protein sequence ID" value="KAJ7332869.1"/>
    <property type="molecule type" value="Genomic_DNA"/>
</dbReference>
<keyword evidence="6" id="KW-0732">Signal</keyword>
<feature type="transmembrane region" description="Helical" evidence="14">
    <location>
        <begin position="619"/>
        <end position="642"/>
    </location>
</feature>
<evidence type="ECO:0000256" key="7">
    <source>
        <dbReference type="ARBA" id="ARBA00022737"/>
    </source>
</evidence>
<keyword evidence="10 14" id="KW-0472">Membrane</keyword>
<evidence type="ECO:0000256" key="4">
    <source>
        <dbReference type="ARBA" id="ARBA00022536"/>
    </source>
</evidence>
<dbReference type="GO" id="GO:0004930">
    <property type="term" value="F:G protein-coupled receptor activity"/>
    <property type="evidence" value="ECO:0007669"/>
    <property type="project" value="InterPro"/>
</dbReference>